<proteinExistence type="predicted"/>
<comment type="caution">
    <text evidence="1">The sequence shown here is derived from an EMBL/GenBank/DDBJ whole genome shotgun (WGS) entry which is preliminary data.</text>
</comment>
<sequence length="208" mass="24050">MQKRISKEKIEELSKGRSIDIVAPKVKVKSGMLSKAKKIKEVAKKDKSIAEKWNKALKGESTVGAVYEKVQEKEIIEKLPEDVKEEVKKNELTIKEAKDVAESFKEPEMRKEAIKTIKKEKKEHERTMDYIKKVGTGEAKLPKKEYMDVNQRIVKQFQDIAKQIVLKMSMNNVKGYNEKTQPILIRIMKKCLEHLQNELNIKGEIISV</sequence>
<protein>
    <submittedName>
        <fullName evidence="1">Uncharacterized protein</fullName>
    </submittedName>
</protein>
<gene>
    <name evidence="1" type="ORF">S03H2_34776</name>
</gene>
<dbReference type="AlphaFoldDB" id="X1GKA6"/>
<organism evidence="1">
    <name type="scientific">marine sediment metagenome</name>
    <dbReference type="NCBI Taxonomy" id="412755"/>
    <lineage>
        <taxon>unclassified sequences</taxon>
        <taxon>metagenomes</taxon>
        <taxon>ecological metagenomes</taxon>
    </lineage>
</organism>
<evidence type="ECO:0000313" key="1">
    <source>
        <dbReference type="EMBL" id="GAH58361.1"/>
    </source>
</evidence>
<name>X1GKA6_9ZZZZ</name>
<reference evidence="1" key="1">
    <citation type="journal article" date="2014" name="Front. Microbiol.">
        <title>High frequency of phylogenetically diverse reductive dehalogenase-homologous genes in deep subseafloor sedimentary metagenomes.</title>
        <authorList>
            <person name="Kawai M."/>
            <person name="Futagami T."/>
            <person name="Toyoda A."/>
            <person name="Takaki Y."/>
            <person name="Nishi S."/>
            <person name="Hori S."/>
            <person name="Arai W."/>
            <person name="Tsubouchi T."/>
            <person name="Morono Y."/>
            <person name="Uchiyama I."/>
            <person name="Ito T."/>
            <person name="Fujiyama A."/>
            <person name="Inagaki F."/>
            <person name="Takami H."/>
        </authorList>
    </citation>
    <scope>NUCLEOTIDE SEQUENCE</scope>
    <source>
        <strain evidence="1">Expedition CK06-06</strain>
    </source>
</reference>
<accession>X1GKA6</accession>
<dbReference type="EMBL" id="BARU01021242">
    <property type="protein sequence ID" value="GAH58361.1"/>
    <property type="molecule type" value="Genomic_DNA"/>
</dbReference>